<gene>
    <name evidence="2" type="ORF">A2519_15775</name>
</gene>
<dbReference type="NCBIfam" id="TIGR04183">
    <property type="entry name" value="Por_Secre_tail"/>
    <property type="match status" value="1"/>
</dbReference>
<dbReference type="AlphaFoldDB" id="A0A1F7FCV6"/>
<organism evidence="2 3">
    <name type="scientific">Candidatus Raymondbacteria bacterium RIFOXYD12_FULL_49_13</name>
    <dbReference type="NCBI Taxonomy" id="1817890"/>
    <lineage>
        <taxon>Bacteria</taxon>
        <taxon>Raymondiibacteriota</taxon>
    </lineage>
</organism>
<dbReference type="EMBL" id="MFYX01000070">
    <property type="protein sequence ID" value="OGK04515.1"/>
    <property type="molecule type" value="Genomic_DNA"/>
</dbReference>
<proteinExistence type="predicted"/>
<evidence type="ECO:0000313" key="3">
    <source>
        <dbReference type="Proteomes" id="UP000179243"/>
    </source>
</evidence>
<evidence type="ECO:0000259" key="1">
    <source>
        <dbReference type="Pfam" id="PF18962"/>
    </source>
</evidence>
<sequence>MLKDSLTTSVSDINTTDNAIDFSASPNPFNPIVHFSVTGLGTQPSASLIIYDIQGKKVADLTRHIHAPAHTISWNAAHYPSGIYLVALETNKHKIITRIALLR</sequence>
<feature type="domain" description="Secretion system C-terminal sorting" evidence="1">
    <location>
        <begin position="26"/>
        <end position="99"/>
    </location>
</feature>
<comment type="caution">
    <text evidence="2">The sequence shown here is derived from an EMBL/GenBank/DDBJ whole genome shotgun (WGS) entry which is preliminary data.</text>
</comment>
<dbReference type="Pfam" id="PF18962">
    <property type="entry name" value="Por_Secre_tail"/>
    <property type="match status" value="1"/>
</dbReference>
<protein>
    <recommendedName>
        <fullName evidence="1">Secretion system C-terminal sorting domain-containing protein</fullName>
    </recommendedName>
</protein>
<name>A0A1F7FCV6_UNCRA</name>
<dbReference type="InterPro" id="IPR026444">
    <property type="entry name" value="Secre_tail"/>
</dbReference>
<evidence type="ECO:0000313" key="2">
    <source>
        <dbReference type="EMBL" id="OGK04515.1"/>
    </source>
</evidence>
<dbReference type="Proteomes" id="UP000179243">
    <property type="component" value="Unassembled WGS sequence"/>
</dbReference>
<accession>A0A1F7FCV6</accession>
<reference evidence="2 3" key="1">
    <citation type="journal article" date="2016" name="Nat. Commun.">
        <title>Thousands of microbial genomes shed light on interconnected biogeochemical processes in an aquifer system.</title>
        <authorList>
            <person name="Anantharaman K."/>
            <person name="Brown C.T."/>
            <person name="Hug L.A."/>
            <person name="Sharon I."/>
            <person name="Castelle C.J."/>
            <person name="Probst A.J."/>
            <person name="Thomas B.C."/>
            <person name="Singh A."/>
            <person name="Wilkins M.J."/>
            <person name="Karaoz U."/>
            <person name="Brodie E.L."/>
            <person name="Williams K.H."/>
            <person name="Hubbard S.S."/>
            <person name="Banfield J.F."/>
        </authorList>
    </citation>
    <scope>NUCLEOTIDE SEQUENCE [LARGE SCALE GENOMIC DNA]</scope>
</reference>